<dbReference type="PROSITE" id="PS00455">
    <property type="entry name" value="AMP_BINDING"/>
    <property type="match status" value="1"/>
</dbReference>
<dbReference type="PANTHER" id="PTHR45527:SF1">
    <property type="entry name" value="FATTY ACID SYNTHASE"/>
    <property type="match status" value="1"/>
</dbReference>
<dbReference type="PANTHER" id="PTHR45527">
    <property type="entry name" value="NONRIBOSOMAL PEPTIDE SYNTHETASE"/>
    <property type="match status" value="1"/>
</dbReference>
<name>A0ABN2ACS4_9ACTN</name>
<dbReference type="Gene3D" id="3.30.559.30">
    <property type="entry name" value="Nonribosomal peptide synthetase, condensation domain"/>
    <property type="match status" value="1"/>
</dbReference>
<dbReference type="Gene3D" id="2.30.38.10">
    <property type="entry name" value="Luciferase, Domain 3"/>
    <property type="match status" value="1"/>
</dbReference>
<evidence type="ECO:0000313" key="5">
    <source>
        <dbReference type="EMBL" id="GAA1514686.1"/>
    </source>
</evidence>
<dbReference type="InterPro" id="IPR023213">
    <property type="entry name" value="CAT-like_dom_sf"/>
</dbReference>
<dbReference type="CDD" id="cd05930">
    <property type="entry name" value="A_NRPS"/>
    <property type="match status" value="1"/>
</dbReference>
<dbReference type="Pfam" id="PF13193">
    <property type="entry name" value="AMP-binding_C"/>
    <property type="match status" value="1"/>
</dbReference>
<dbReference type="Pfam" id="PF00668">
    <property type="entry name" value="Condensation"/>
    <property type="match status" value="1"/>
</dbReference>
<protein>
    <recommendedName>
        <fullName evidence="4">Carrier domain-containing protein</fullName>
    </recommendedName>
</protein>
<gene>
    <name evidence="5" type="ORF">GCM10009788_18860</name>
</gene>
<dbReference type="InterPro" id="IPR001242">
    <property type="entry name" value="Condensation_dom"/>
</dbReference>
<dbReference type="Pfam" id="PF00501">
    <property type="entry name" value="AMP-binding"/>
    <property type="match status" value="1"/>
</dbReference>
<proteinExistence type="predicted"/>
<dbReference type="Gene3D" id="3.30.559.10">
    <property type="entry name" value="Chloramphenicol acetyltransferase-like domain"/>
    <property type="match status" value="1"/>
</dbReference>
<keyword evidence="2" id="KW-0596">Phosphopantetheine</keyword>
<dbReference type="SUPFAM" id="SSF52777">
    <property type="entry name" value="CoA-dependent acyltransferases"/>
    <property type="match status" value="2"/>
</dbReference>
<dbReference type="InterPro" id="IPR006162">
    <property type="entry name" value="Ppantetheine_attach_site"/>
</dbReference>
<dbReference type="Gene3D" id="3.40.50.980">
    <property type="match status" value="2"/>
</dbReference>
<organism evidence="5 6">
    <name type="scientific">Nocardioides humi</name>
    <dbReference type="NCBI Taxonomy" id="449461"/>
    <lineage>
        <taxon>Bacteria</taxon>
        <taxon>Bacillati</taxon>
        <taxon>Actinomycetota</taxon>
        <taxon>Actinomycetes</taxon>
        <taxon>Propionibacteriales</taxon>
        <taxon>Nocardioidaceae</taxon>
        <taxon>Nocardioides</taxon>
    </lineage>
</organism>
<dbReference type="InterPro" id="IPR000873">
    <property type="entry name" value="AMP-dep_synth/lig_dom"/>
</dbReference>
<dbReference type="Proteomes" id="UP001500842">
    <property type="component" value="Unassembled WGS sequence"/>
</dbReference>
<dbReference type="Gene3D" id="3.30.300.30">
    <property type="match status" value="1"/>
</dbReference>
<evidence type="ECO:0000256" key="1">
    <source>
        <dbReference type="ARBA" id="ARBA00001957"/>
    </source>
</evidence>
<evidence type="ECO:0000256" key="2">
    <source>
        <dbReference type="ARBA" id="ARBA00022450"/>
    </source>
</evidence>
<sequence length="1052" mass="108701">MTTTRPIELTEAQQGVLAAQLIDPSSAAFTVGEAVVLEAGPGTDLDDERLRAAIARACAEATGMWLDLSGDPTGTAAALRSPSAEGVAVGLIDLSDRADPDAAAEEYLAAAMAQPFDLGGFPLYEQTVLRLGPRRRTWLFRAHHVILDGYAIHQVIRRTLALYASTDQAPEDVGWAHPDEVVAEQRRYLGSAAFERDRAAWAERLAGEPTPSRLLGSAVPGGPAVRCRAESRVDGPSVDAAAAALDATWADLAMAATVLHLARHQPASGDGPADVVLGVPLMNRLGSAAARCPAMVTNVLPLRVAVDPAADLVTLVDRVAAAAGAVRRGGRYRAERLQRDLGLLVSGNPLTLAELNIKLFDAPVEVPGVAVTVRNLAEGPLDDLSFSVGRTPDGVIGWVASGPAGAAEDEVRGHLDGVTALFEELVAAAGTTAVGSIGASAPAVIEGPALGAWPDPAERFAQSVAAHPDRTALVSDGTTWSYRALDERVAAEAGRIRAAGAGIGDLVAVDLPRGADYVVALLALHRLGAVAVALDAEWPETRRREMLGRLGASYTLSGLGEVAGDPVTAPVPVPADALAYVIHTSGSTGFPKAVGITRAGLGHFVAHHERVGLFAEAPADRPLRVAQTLALAFDGSWDTLQGVLLGHEVHLVDRDTGRDPAALRALLAAERIDLIDTMPSFVAALLDEGLLDDGQPAPSRISVGGEACSTALWQRLRACPGLRVLNLYGPTEFTVDALGATGADTDRAVIGRPLADTTALVLDRHLQPVPAGVRGELYLAGVQEARGYLGQSGLTAERFVANPYGPPGSRMYRTGDVVSVGPDGLVRYHGRRDGQAKIRGFRVEPAEVEAALAALPGVSTAAVVVGDQRLLGYAVPGPGTTLDGATLRAALAERLPAHLVPAHVVVLDALPVTTTGKLDASALPQPTADPSAAGRAPAGPAEQAVAAAVAEVLPEAGELGADSDFFALGGDSITAIRAVAALRRAGWTSSVRDVFRLRTVAGIAAAAVRAPDAGSAAPTAPAAPQSLVELDANQMGQLGDLLARRTRRKASL</sequence>
<accession>A0ABN2ACS4</accession>
<feature type="domain" description="Carrier" evidence="4">
    <location>
        <begin position="936"/>
        <end position="1011"/>
    </location>
</feature>
<dbReference type="EMBL" id="BAAAOR010000014">
    <property type="protein sequence ID" value="GAA1514686.1"/>
    <property type="molecule type" value="Genomic_DNA"/>
</dbReference>
<comment type="cofactor">
    <cofactor evidence="1">
        <name>pantetheine 4'-phosphate</name>
        <dbReference type="ChEBI" id="CHEBI:47942"/>
    </cofactor>
</comment>
<dbReference type="SUPFAM" id="SSF56801">
    <property type="entry name" value="Acetyl-CoA synthetase-like"/>
    <property type="match status" value="1"/>
</dbReference>
<dbReference type="RefSeq" id="WP_344111871.1">
    <property type="nucleotide sequence ID" value="NZ_BAAAOR010000014.1"/>
</dbReference>
<dbReference type="PROSITE" id="PS50075">
    <property type="entry name" value="CARRIER"/>
    <property type="match status" value="1"/>
</dbReference>
<evidence type="ECO:0000256" key="3">
    <source>
        <dbReference type="ARBA" id="ARBA00022553"/>
    </source>
</evidence>
<dbReference type="InterPro" id="IPR045851">
    <property type="entry name" value="AMP-bd_C_sf"/>
</dbReference>
<reference evidence="5 6" key="1">
    <citation type="journal article" date="2019" name="Int. J. Syst. Evol. Microbiol.">
        <title>The Global Catalogue of Microorganisms (GCM) 10K type strain sequencing project: providing services to taxonomists for standard genome sequencing and annotation.</title>
        <authorList>
            <consortium name="The Broad Institute Genomics Platform"/>
            <consortium name="The Broad Institute Genome Sequencing Center for Infectious Disease"/>
            <person name="Wu L."/>
            <person name="Ma J."/>
        </authorList>
    </citation>
    <scope>NUCLEOTIDE SEQUENCE [LARGE SCALE GENOMIC DNA]</scope>
    <source>
        <strain evidence="5 6">JCM 14942</strain>
    </source>
</reference>
<dbReference type="Gene3D" id="1.10.1200.10">
    <property type="entry name" value="ACP-like"/>
    <property type="match status" value="1"/>
</dbReference>
<dbReference type="InterPro" id="IPR009081">
    <property type="entry name" value="PP-bd_ACP"/>
</dbReference>
<dbReference type="InterPro" id="IPR036736">
    <property type="entry name" value="ACP-like_sf"/>
</dbReference>
<evidence type="ECO:0000259" key="4">
    <source>
        <dbReference type="PROSITE" id="PS50075"/>
    </source>
</evidence>
<dbReference type="SUPFAM" id="SSF47336">
    <property type="entry name" value="ACP-like"/>
    <property type="match status" value="1"/>
</dbReference>
<evidence type="ECO:0000313" key="6">
    <source>
        <dbReference type="Proteomes" id="UP001500842"/>
    </source>
</evidence>
<dbReference type="InterPro" id="IPR020845">
    <property type="entry name" value="AMP-binding_CS"/>
</dbReference>
<keyword evidence="3" id="KW-0597">Phosphoprotein</keyword>
<comment type="caution">
    <text evidence="5">The sequence shown here is derived from an EMBL/GenBank/DDBJ whole genome shotgun (WGS) entry which is preliminary data.</text>
</comment>
<dbReference type="Pfam" id="PF00550">
    <property type="entry name" value="PP-binding"/>
    <property type="match status" value="1"/>
</dbReference>
<keyword evidence="6" id="KW-1185">Reference proteome</keyword>
<dbReference type="InterPro" id="IPR025110">
    <property type="entry name" value="AMP-bd_C"/>
</dbReference>
<dbReference type="PROSITE" id="PS00012">
    <property type="entry name" value="PHOSPHOPANTETHEINE"/>
    <property type="match status" value="1"/>
</dbReference>